<dbReference type="Proteomes" id="UP000326837">
    <property type="component" value="Chromosome"/>
</dbReference>
<dbReference type="EMBL" id="AP021861">
    <property type="protein sequence ID" value="BBO34364.1"/>
    <property type="molecule type" value="Genomic_DNA"/>
</dbReference>
<evidence type="ECO:0000313" key="4">
    <source>
        <dbReference type="EMBL" id="BBO34364.1"/>
    </source>
</evidence>
<accession>A0A5K7XC14</accession>
<gene>
    <name evidence="4" type="ORF">PLANPX_3976</name>
</gene>
<reference evidence="5" key="1">
    <citation type="submission" date="2019-10" db="EMBL/GenBank/DDBJ databases">
        <title>Lacipirellula parvula gen. nov., sp. nov., representing a lineage of planctomycetes widespread in freshwater anoxic habitats, and description of the family Lacipirellulaceae.</title>
        <authorList>
            <person name="Dedysh S.N."/>
            <person name="Kulichevskaya I.S."/>
            <person name="Beletsky A.V."/>
            <person name="Rakitin A.L."/>
            <person name="Mardanov A.V."/>
            <person name="Ivanova A.A."/>
            <person name="Saltykova V.X."/>
            <person name="Rijpstra W.I.C."/>
            <person name="Sinninghe Damste J.S."/>
            <person name="Ravin N.V."/>
        </authorList>
    </citation>
    <scope>NUCLEOTIDE SEQUENCE [LARGE SCALE GENOMIC DNA]</scope>
    <source>
        <strain evidence="5">PX69</strain>
    </source>
</reference>
<evidence type="ECO:0000259" key="3">
    <source>
        <dbReference type="Pfam" id="PF20737"/>
    </source>
</evidence>
<feature type="domain" description="Non-reducing end beta-L-arabinofuranosidase-like GH127 middle" evidence="2">
    <location>
        <begin position="501"/>
        <end position="596"/>
    </location>
</feature>
<dbReference type="SUPFAM" id="SSF48208">
    <property type="entry name" value="Six-hairpin glycosidases"/>
    <property type="match status" value="1"/>
</dbReference>
<protein>
    <submittedName>
        <fullName evidence="4">Glycosyl hydrolase</fullName>
    </submittedName>
</protein>
<keyword evidence="5" id="KW-1185">Reference proteome</keyword>
<dbReference type="AlphaFoldDB" id="A0A5K7XC14"/>
<dbReference type="PANTHER" id="PTHR43465">
    <property type="entry name" value="DUF1680 DOMAIN PROTEIN (AFU_ORTHOLOGUE AFUA_1G08910)"/>
    <property type="match status" value="1"/>
</dbReference>
<dbReference type="KEGG" id="lpav:PLANPX_3976"/>
<feature type="domain" description="Non-reducing end beta-L-arabinofuranosidase-like GH127 C-terminal" evidence="3">
    <location>
        <begin position="598"/>
        <end position="714"/>
    </location>
</feature>
<feature type="domain" description="Non-reducing end beta-L-arabinofuranosidase-like GH127 catalytic" evidence="1">
    <location>
        <begin position="80"/>
        <end position="490"/>
    </location>
</feature>
<keyword evidence="4" id="KW-0378">Hydrolase</keyword>
<name>A0A5K7XC14_9BACT</name>
<dbReference type="Pfam" id="PF20736">
    <property type="entry name" value="Glyco_hydro127M"/>
    <property type="match status" value="1"/>
</dbReference>
<dbReference type="Pfam" id="PF20737">
    <property type="entry name" value="Glyco_hydro127C"/>
    <property type="match status" value="1"/>
</dbReference>
<dbReference type="InterPro" id="IPR008928">
    <property type="entry name" value="6-hairpin_glycosidase_sf"/>
</dbReference>
<dbReference type="GO" id="GO:0016787">
    <property type="term" value="F:hydrolase activity"/>
    <property type="evidence" value="ECO:0007669"/>
    <property type="project" value="UniProtKB-KW"/>
</dbReference>
<proteinExistence type="predicted"/>
<dbReference type="PANTHER" id="PTHR43465:SF1">
    <property type="entry name" value="NON-REDUCING END BETA-L-ARABINOFURANOSIDASE"/>
    <property type="match status" value="1"/>
</dbReference>
<dbReference type="InterPro" id="IPR049049">
    <property type="entry name" value="Beta-AFase-like_GH127_C"/>
</dbReference>
<dbReference type="InterPro" id="IPR049046">
    <property type="entry name" value="Beta-AFase-like_GH127_middle"/>
</dbReference>
<dbReference type="GO" id="GO:0005975">
    <property type="term" value="P:carbohydrate metabolic process"/>
    <property type="evidence" value="ECO:0007669"/>
    <property type="project" value="InterPro"/>
</dbReference>
<evidence type="ECO:0000259" key="2">
    <source>
        <dbReference type="Pfam" id="PF20736"/>
    </source>
</evidence>
<organism evidence="4 5">
    <name type="scientific">Lacipirellula parvula</name>
    <dbReference type="NCBI Taxonomy" id="2650471"/>
    <lineage>
        <taxon>Bacteria</taxon>
        <taxon>Pseudomonadati</taxon>
        <taxon>Planctomycetota</taxon>
        <taxon>Planctomycetia</taxon>
        <taxon>Pirellulales</taxon>
        <taxon>Lacipirellulaceae</taxon>
        <taxon>Lacipirellula</taxon>
    </lineage>
</organism>
<sequence length="716" mass="80324">MQKDLTQRRRGAKGRKVTLLSFSVFPLRLCAFARDLKSLNYMPTCALAAAIFLASQVAASEVVNTRQSSHAKLQSIPLADVVWTEGFWAERFATLRERSIPAMWKLMRDGKYKPFLGHFKIAAGEAEGEYHGAPWNDGDFYKFLEAVTAVYAVTRDPQLAAILDESIRVIAKAQRDDGYLHTPVLIAHRNGDKSLQPFADRHNFEMYNMGHLLTAACLHHRVTGNDRFLAIAQKTADFLCRTFAAPTPELARNSVCPSHYMGAIELYRTTGEQRHLKLAQTFLDMRNLGVSESGQPVGGDDNQDRIPFVDQREAVGHAVRANYLYAGAADFFLETGDERLMKPLDAIWHNVVEQKLYVTGGCGALYDGASPDGSEQQEQITRVHQAYGRNYQLPNATAHNETCAAIGNVLWNWRMFLATGDAKYVDVIELSLYNAILAGMSLDGDDFFYVNPLRNVEPQPTPLRWPRTRVPFVTSFCCPPNVLRTLAEVGGMAYSRTESELWVNLYGGNRIETGLGGQPFAMSQRTDYPWDGRIELIVEECREEPLALKLRIPGWCEGATVRLNDEQLQEKATPGRYFTIERAWTRGDRVTLNLPMTPQLIEAHPQVEETRNQLAVQRGPIVYCLESPDLPDGVRVHEIAINADAPLNAKHDNQLLGGVTVVETTAAVRAGGDWQGRLYQPLVRDDASRSVQLRLIPYYAWANRGPSEMSVWLPRR</sequence>
<dbReference type="Pfam" id="PF07944">
    <property type="entry name" value="Beta-AFase-like_GH127_cat"/>
    <property type="match status" value="1"/>
</dbReference>
<evidence type="ECO:0000259" key="1">
    <source>
        <dbReference type="Pfam" id="PF07944"/>
    </source>
</evidence>
<dbReference type="InterPro" id="IPR049174">
    <property type="entry name" value="Beta-AFase-like"/>
</dbReference>
<dbReference type="InterPro" id="IPR012878">
    <property type="entry name" value="Beta-AFase-like_GH127_cat"/>
</dbReference>
<evidence type="ECO:0000313" key="5">
    <source>
        <dbReference type="Proteomes" id="UP000326837"/>
    </source>
</evidence>